<protein>
    <submittedName>
        <fullName evidence="2">Uncharacterized protein</fullName>
    </submittedName>
</protein>
<reference evidence="3" key="1">
    <citation type="journal article" date="2019" name="Int. J. Syst. Evol. Microbiol.">
        <title>The Global Catalogue of Microorganisms (GCM) 10K type strain sequencing project: providing services to taxonomists for standard genome sequencing and annotation.</title>
        <authorList>
            <consortium name="The Broad Institute Genomics Platform"/>
            <consortium name="The Broad Institute Genome Sequencing Center for Infectious Disease"/>
            <person name="Wu L."/>
            <person name="Ma J."/>
        </authorList>
    </citation>
    <scope>NUCLEOTIDE SEQUENCE [LARGE SCALE GENOMIC DNA]</scope>
    <source>
        <strain evidence="3">CGMCC 1.3685</strain>
    </source>
</reference>
<keyword evidence="3" id="KW-1185">Reference proteome</keyword>
<feature type="region of interest" description="Disordered" evidence="1">
    <location>
        <begin position="1"/>
        <end position="35"/>
    </location>
</feature>
<comment type="caution">
    <text evidence="2">The sequence shown here is derived from an EMBL/GenBank/DDBJ whole genome shotgun (WGS) entry which is preliminary data.</text>
</comment>
<evidence type="ECO:0000256" key="1">
    <source>
        <dbReference type="SAM" id="MobiDB-lite"/>
    </source>
</evidence>
<evidence type="ECO:0000313" key="3">
    <source>
        <dbReference type="Proteomes" id="UP000606115"/>
    </source>
</evidence>
<proteinExistence type="predicted"/>
<sequence length="92" mass="9816">MVKEANSPMRGSTPAMMEKAMASGIKASATTRPARTSVFNNRGDFRVRRTDWRSVGLSAERAAVVLVLTEKCSTNSRGMGASRRVMPGPGGT</sequence>
<organism evidence="2 3">
    <name type="scientific">Glutamicibacter ardleyensis</name>
    <dbReference type="NCBI Taxonomy" id="225894"/>
    <lineage>
        <taxon>Bacteria</taxon>
        <taxon>Bacillati</taxon>
        <taxon>Actinomycetota</taxon>
        <taxon>Actinomycetes</taxon>
        <taxon>Micrococcales</taxon>
        <taxon>Micrococcaceae</taxon>
        <taxon>Glutamicibacter</taxon>
    </lineage>
</organism>
<name>A0ABQ2DT55_9MICC</name>
<dbReference type="EMBL" id="BMKX01000011">
    <property type="protein sequence ID" value="GGJ71993.1"/>
    <property type="molecule type" value="Genomic_DNA"/>
</dbReference>
<evidence type="ECO:0000313" key="2">
    <source>
        <dbReference type="EMBL" id="GGJ71993.1"/>
    </source>
</evidence>
<gene>
    <name evidence="2" type="ORF">GCM10007173_33670</name>
</gene>
<dbReference type="Proteomes" id="UP000606115">
    <property type="component" value="Unassembled WGS sequence"/>
</dbReference>
<accession>A0ABQ2DT55</accession>